<accession>J3M1P1</accession>
<organism evidence="2">
    <name type="scientific">Oryza brachyantha</name>
    <name type="common">malo sina</name>
    <dbReference type="NCBI Taxonomy" id="4533"/>
    <lineage>
        <taxon>Eukaryota</taxon>
        <taxon>Viridiplantae</taxon>
        <taxon>Streptophyta</taxon>
        <taxon>Embryophyta</taxon>
        <taxon>Tracheophyta</taxon>
        <taxon>Spermatophyta</taxon>
        <taxon>Magnoliopsida</taxon>
        <taxon>Liliopsida</taxon>
        <taxon>Poales</taxon>
        <taxon>Poaceae</taxon>
        <taxon>BOP clade</taxon>
        <taxon>Oryzoideae</taxon>
        <taxon>Oryzeae</taxon>
        <taxon>Oryzinae</taxon>
        <taxon>Oryza</taxon>
    </lineage>
</organism>
<evidence type="ECO:0000256" key="1">
    <source>
        <dbReference type="SAM" id="MobiDB-lite"/>
    </source>
</evidence>
<name>J3M1P1_ORYBR</name>
<dbReference type="HOGENOM" id="CLU_2565182_0_0_1"/>
<keyword evidence="3" id="KW-1185">Reference proteome</keyword>
<dbReference type="Gramene" id="OB04G33160.1">
    <property type="protein sequence ID" value="OB04G33160.1"/>
    <property type="gene ID" value="OB04G33160"/>
</dbReference>
<evidence type="ECO:0000313" key="2">
    <source>
        <dbReference type="EnsemblPlants" id="OB04G33160.1"/>
    </source>
</evidence>
<dbReference type="Proteomes" id="UP000006038">
    <property type="component" value="Chromosome 4"/>
</dbReference>
<sequence>RRGAFLGPDGVSSKAQNLVAWKRRQNRALDPRKPQEEKNCGADELGGGIRTFEAHRAEIIPKFPWISHLVRICARDAGRERE</sequence>
<feature type="compositionally biased region" description="Basic and acidic residues" evidence="1">
    <location>
        <begin position="27"/>
        <end position="41"/>
    </location>
</feature>
<feature type="region of interest" description="Disordered" evidence="1">
    <location>
        <begin position="24"/>
        <end position="45"/>
    </location>
</feature>
<evidence type="ECO:0000313" key="3">
    <source>
        <dbReference type="Proteomes" id="UP000006038"/>
    </source>
</evidence>
<reference evidence="2" key="2">
    <citation type="submission" date="2013-04" db="UniProtKB">
        <authorList>
            <consortium name="EnsemblPlants"/>
        </authorList>
    </citation>
    <scope>IDENTIFICATION</scope>
</reference>
<reference evidence="2" key="1">
    <citation type="journal article" date="2013" name="Nat. Commun.">
        <title>Whole-genome sequencing of Oryza brachyantha reveals mechanisms underlying Oryza genome evolution.</title>
        <authorList>
            <person name="Chen J."/>
            <person name="Huang Q."/>
            <person name="Gao D."/>
            <person name="Wang J."/>
            <person name="Lang Y."/>
            <person name="Liu T."/>
            <person name="Li B."/>
            <person name="Bai Z."/>
            <person name="Luis Goicoechea J."/>
            <person name="Liang C."/>
            <person name="Chen C."/>
            <person name="Zhang W."/>
            <person name="Sun S."/>
            <person name="Liao Y."/>
            <person name="Zhang X."/>
            <person name="Yang L."/>
            <person name="Song C."/>
            <person name="Wang M."/>
            <person name="Shi J."/>
            <person name="Liu G."/>
            <person name="Liu J."/>
            <person name="Zhou H."/>
            <person name="Zhou W."/>
            <person name="Yu Q."/>
            <person name="An N."/>
            <person name="Chen Y."/>
            <person name="Cai Q."/>
            <person name="Wang B."/>
            <person name="Liu B."/>
            <person name="Min J."/>
            <person name="Huang Y."/>
            <person name="Wu H."/>
            <person name="Li Z."/>
            <person name="Zhang Y."/>
            <person name="Yin Y."/>
            <person name="Song W."/>
            <person name="Jiang J."/>
            <person name="Jackson S.A."/>
            <person name="Wing R.A."/>
            <person name="Wang J."/>
            <person name="Chen M."/>
        </authorList>
    </citation>
    <scope>NUCLEOTIDE SEQUENCE [LARGE SCALE GENOMIC DNA]</scope>
    <source>
        <strain evidence="2">cv. IRGC 101232</strain>
    </source>
</reference>
<proteinExistence type="predicted"/>
<protein>
    <submittedName>
        <fullName evidence="2">Uncharacterized protein</fullName>
    </submittedName>
</protein>
<dbReference type="AlphaFoldDB" id="J3M1P1"/>
<dbReference type="EnsemblPlants" id="OB04G33160.1">
    <property type="protein sequence ID" value="OB04G33160.1"/>
    <property type="gene ID" value="OB04G33160"/>
</dbReference>